<evidence type="ECO:0000256" key="3">
    <source>
        <dbReference type="ARBA" id="ARBA00022692"/>
    </source>
</evidence>
<dbReference type="RefSeq" id="WP_106392002.1">
    <property type="nucleotide sequence ID" value="NZ_PVNK01000127.1"/>
</dbReference>
<name>A0A2S9YAW7_9BACT</name>
<dbReference type="AlphaFoldDB" id="A0A2S9YAW7"/>
<accession>A0A2S9YAW7</accession>
<feature type="transmembrane region" description="Helical" evidence="6">
    <location>
        <begin position="119"/>
        <end position="139"/>
    </location>
</feature>
<feature type="transmembrane region" description="Helical" evidence="6">
    <location>
        <begin position="205"/>
        <end position="225"/>
    </location>
</feature>
<sequence length="226" mass="24351">MAAMFSPVPLEIPAAAELWVALTLAALGLHLFVQHREWTIATAVTKLAASTGFLLTAINAGALELGWGRWLFVGLVLSWLGDAFLLGRAKPIFLAGLGAFLLGHVGYCVAFAVHGFDATAALTAAPLLALAGLLVDRWLRDRVDDDMRLPVRAYIVVISIMLTLAIGAWRAGASHLLLLGAVSFYLSDLSVARERFVQPEFLNRLWGLPAYYLGQLCLALSVLGLR</sequence>
<gene>
    <name evidence="7" type="ORF">ENSA5_26050</name>
</gene>
<evidence type="ECO:0000313" key="7">
    <source>
        <dbReference type="EMBL" id="PRQ02146.1"/>
    </source>
</evidence>
<keyword evidence="5 6" id="KW-0472">Membrane</keyword>
<evidence type="ECO:0000256" key="1">
    <source>
        <dbReference type="ARBA" id="ARBA00004141"/>
    </source>
</evidence>
<keyword evidence="3 6" id="KW-0812">Transmembrane</keyword>
<proteinExistence type="inferred from homology"/>
<dbReference type="GO" id="GO:0016020">
    <property type="term" value="C:membrane"/>
    <property type="evidence" value="ECO:0007669"/>
    <property type="project" value="UniProtKB-SubCell"/>
</dbReference>
<keyword evidence="4 6" id="KW-1133">Transmembrane helix</keyword>
<dbReference type="PANTHER" id="PTHR31885">
    <property type="entry name" value="GH04784P"/>
    <property type="match status" value="1"/>
</dbReference>
<dbReference type="OrthoDB" id="345840at2"/>
<dbReference type="Pfam" id="PF07947">
    <property type="entry name" value="YhhN"/>
    <property type="match status" value="1"/>
</dbReference>
<evidence type="ECO:0000313" key="8">
    <source>
        <dbReference type="Proteomes" id="UP000237968"/>
    </source>
</evidence>
<feature type="transmembrane region" description="Helical" evidence="6">
    <location>
        <begin position="151"/>
        <end position="169"/>
    </location>
</feature>
<protein>
    <submittedName>
        <fullName evidence="7">YhhN-like protein</fullName>
    </submittedName>
</protein>
<evidence type="ECO:0000256" key="6">
    <source>
        <dbReference type="SAM" id="Phobius"/>
    </source>
</evidence>
<comment type="similarity">
    <text evidence="2">Belongs to the TMEM86 family.</text>
</comment>
<feature type="transmembrane region" description="Helical" evidence="6">
    <location>
        <begin position="12"/>
        <end position="33"/>
    </location>
</feature>
<comment type="caution">
    <text evidence="7">The sequence shown here is derived from an EMBL/GenBank/DDBJ whole genome shotgun (WGS) entry which is preliminary data.</text>
</comment>
<evidence type="ECO:0000256" key="4">
    <source>
        <dbReference type="ARBA" id="ARBA00022989"/>
    </source>
</evidence>
<dbReference type="EMBL" id="PVNK01000127">
    <property type="protein sequence ID" value="PRQ02146.1"/>
    <property type="molecule type" value="Genomic_DNA"/>
</dbReference>
<keyword evidence="8" id="KW-1185">Reference proteome</keyword>
<dbReference type="GO" id="GO:0016787">
    <property type="term" value="F:hydrolase activity"/>
    <property type="evidence" value="ECO:0007669"/>
    <property type="project" value="TreeGrafter"/>
</dbReference>
<evidence type="ECO:0000256" key="2">
    <source>
        <dbReference type="ARBA" id="ARBA00007375"/>
    </source>
</evidence>
<dbReference type="InterPro" id="IPR012506">
    <property type="entry name" value="TMEM86B-like"/>
</dbReference>
<feature type="transmembrane region" description="Helical" evidence="6">
    <location>
        <begin position="67"/>
        <end position="85"/>
    </location>
</feature>
<feature type="transmembrane region" description="Helical" evidence="6">
    <location>
        <begin position="40"/>
        <end position="61"/>
    </location>
</feature>
<reference evidence="7 8" key="1">
    <citation type="submission" date="2018-03" db="EMBL/GenBank/DDBJ databases">
        <title>Draft Genome Sequences of the Obligatory Marine Myxobacteria Enhygromyxa salina SWB005.</title>
        <authorList>
            <person name="Poehlein A."/>
            <person name="Moghaddam J.A."/>
            <person name="Harms H."/>
            <person name="Alanjari M."/>
            <person name="Koenig G.M."/>
            <person name="Daniel R."/>
            <person name="Schaeberle T.F."/>
        </authorList>
    </citation>
    <scope>NUCLEOTIDE SEQUENCE [LARGE SCALE GENOMIC DNA]</scope>
    <source>
        <strain evidence="7 8">SWB005</strain>
    </source>
</reference>
<feature type="transmembrane region" description="Helical" evidence="6">
    <location>
        <begin position="92"/>
        <end position="113"/>
    </location>
</feature>
<comment type="subcellular location">
    <subcellularLocation>
        <location evidence="1">Membrane</location>
        <topology evidence="1">Multi-pass membrane protein</topology>
    </subcellularLocation>
</comment>
<dbReference type="PANTHER" id="PTHR31885:SF6">
    <property type="entry name" value="GH04784P"/>
    <property type="match status" value="1"/>
</dbReference>
<dbReference type="Proteomes" id="UP000237968">
    <property type="component" value="Unassembled WGS sequence"/>
</dbReference>
<organism evidence="7 8">
    <name type="scientific">Enhygromyxa salina</name>
    <dbReference type="NCBI Taxonomy" id="215803"/>
    <lineage>
        <taxon>Bacteria</taxon>
        <taxon>Pseudomonadati</taxon>
        <taxon>Myxococcota</taxon>
        <taxon>Polyangia</taxon>
        <taxon>Nannocystales</taxon>
        <taxon>Nannocystaceae</taxon>
        <taxon>Enhygromyxa</taxon>
    </lineage>
</organism>
<evidence type="ECO:0000256" key="5">
    <source>
        <dbReference type="ARBA" id="ARBA00023136"/>
    </source>
</evidence>